<evidence type="ECO:0000313" key="1">
    <source>
        <dbReference type="EMBL" id="RDL12219.1"/>
    </source>
</evidence>
<dbReference type="GO" id="GO:0022857">
    <property type="term" value="F:transmembrane transporter activity"/>
    <property type="evidence" value="ECO:0007669"/>
    <property type="project" value="InterPro"/>
</dbReference>
<dbReference type="OrthoDB" id="4624at2"/>
<keyword evidence="2" id="KW-1185">Reference proteome</keyword>
<name>A0A288QNA5_9LACO</name>
<gene>
    <name evidence="1" type="ORF">DFP99_0654</name>
</gene>
<organism evidence="1 2">
    <name type="scientific">Weissella soli</name>
    <dbReference type="NCBI Taxonomy" id="155866"/>
    <lineage>
        <taxon>Bacteria</taxon>
        <taxon>Bacillati</taxon>
        <taxon>Bacillota</taxon>
        <taxon>Bacilli</taxon>
        <taxon>Lactobacillales</taxon>
        <taxon>Lactobacillaceae</taxon>
        <taxon>Weissella</taxon>
    </lineage>
</organism>
<dbReference type="Pfam" id="PF12822">
    <property type="entry name" value="ECF_trnsprt"/>
    <property type="match status" value="1"/>
</dbReference>
<sequence>MKTLAVNGWSRLQAGQVAVLGVLMALELALSFMSVGTSFLKVSFTFITIGLIAKWFGPYWGMLVAFILDFVTNFMHGMPYIFPFALVAVLNALIFGISYYKREQLSVARIAITILIQLMLSNAILNTYLLAVYHYLPVQLTSLSDALSSPVVWARVGKQFIMWPIEVIVSILILNNRQINALYERVTK</sequence>
<dbReference type="RefSeq" id="WP_070230267.1">
    <property type="nucleotide sequence ID" value="NZ_BJYO01000002.1"/>
</dbReference>
<dbReference type="Gene3D" id="1.10.1760.20">
    <property type="match status" value="1"/>
</dbReference>
<dbReference type="Proteomes" id="UP000254912">
    <property type="component" value="Unassembled WGS sequence"/>
</dbReference>
<dbReference type="EMBL" id="QRAS01000001">
    <property type="protein sequence ID" value="RDL12219.1"/>
    <property type="molecule type" value="Genomic_DNA"/>
</dbReference>
<dbReference type="AlphaFoldDB" id="A0A288QNA5"/>
<dbReference type="GeneID" id="94546216"/>
<evidence type="ECO:0000313" key="2">
    <source>
        <dbReference type="Proteomes" id="UP000254912"/>
    </source>
</evidence>
<dbReference type="InterPro" id="IPR024529">
    <property type="entry name" value="ECF_trnsprt_substrate-spec"/>
</dbReference>
<accession>A0A288QNA5</accession>
<dbReference type="KEGG" id="wso:WSWS_01025"/>
<protein>
    <submittedName>
        <fullName evidence="1">ECF transporter S component (Folate family)</fullName>
    </submittedName>
</protein>
<comment type="caution">
    <text evidence="1">The sequence shown here is derived from an EMBL/GenBank/DDBJ whole genome shotgun (WGS) entry which is preliminary data.</text>
</comment>
<dbReference type="NCBIfam" id="TIGR04518">
    <property type="entry name" value="ECF_S_folT_fam"/>
    <property type="match status" value="1"/>
</dbReference>
<proteinExistence type="predicted"/>
<dbReference type="InterPro" id="IPR030949">
    <property type="entry name" value="ECF_S_folate_fam"/>
</dbReference>
<reference evidence="1 2" key="1">
    <citation type="submission" date="2018-07" db="EMBL/GenBank/DDBJ databases">
        <title>Genomic Encyclopedia of Type Strains, Phase III (KMG-III): the genomes of soil and plant-associated and newly described type strains.</title>
        <authorList>
            <person name="Whitman W."/>
        </authorList>
    </citation>
    <scope>NUCLEOTIDE SEQUENCE [LARGE SCALE GENOMIC DNA]</scope>
    <source>
        <strain evidence="1 2">CECT 7031</strain>
    </source>
</reference>